<accession>A0ABV6IQS3</accession>
<organism evidence="1 2">
    <name type="scientific">Muricoccus vinaceus</name>
    <dbReference type="NCBI Taxonomy" id="424704"/>
    <lineage>
        <taxon>Bacteria</taxon>
        <taxon>Pseudomonadati</taxon>
        <taxon>Pseudomonadota</taxon>
        <taxon>Alphaproteobacteria</taxon>
        <taxon>Acetobacterales</taxon>
        <taxon>Roseomonadaceae</taxon>
        <taxon>Muricoccus</taxon>
    </lineage>
</organism>
<evidence type="ECO:0000313" key="1">
    <source>
        <dbReference type="EMBL" id="MFC0385687.1"/>
    </source>
</evidence>
<reference evidence="1 2" key="1">
    <citation type="submission" date="2024-09" db="EMBL/GenBank/DDBJ databases">
        <authorList>
            <person name="Sun Q."/>
            <person name="Mori K."/>
        </authorList>
    </citation>
    <scope>NUCLEOTIDE SEQUENCE [LARGE SCALE GENOMIC DNA]</scope>
    <source>
        <strain evidence="1 2">CCM 7468</strain>
    </source>
</reference>
<keyword evidence="2" id="KW-1185">Reference proteome</keyword>
<dbReference type="EMBL" id="JBHLVZ010000011">
    <property type="protein sequence ID" value="MFC0385687.1"/>
    <property type="molecule type" value="Genomic_DNA"/>
</dbReference>
<dbReference type="PIRSF" id="PIRSF028291">
    <property type="entry name" value="UCP028291"/>
    <property type="match status" value="1"/>
</dbReference>
<dbReference type="Proteomes" id="UP001589789">
    <property type="component" value="Unassembled WGS sequence"/>
</dbReference>
<dbReference type="Gene3D" id="3.30.310.50">
    <property type="entry name" value="Alpha-D-phosphohexomutase, C-terminal domain"/>
    <property type="match status" value="1"/>
</dbReference>
<name>A0ABV6IQS3_9PROT</name>
<protein>
    <submittedName>
        <fullName evidence="1">DUF2218 domain-containing protein</fullName>
    </submittedName>
</protein>
<gene>
    <name evidence="1" type="ORF">ACFFIC_08970</name>
</gene>
<sequence>MTAEGAFRSAARVEMAVPSRYLTQLCKHFEHKLPVTHDGKRGSIAFSAGTCALEAEDGVLVLRVSTEDEAALDRLEDVVARHLLRFAFREPPAICWVREAPSAA</sequence>
<dbReference type="RefSeq" id="WP_377049835.1">
    <property type="nucleotide sequence ID" value="NZ_JBHLVZ010000011.1"/>
</dbReference>
<evidence type="ECO:0000313" key="2">
    <source>
        <dbReference type="Proteomes" id="UP001589789"/>
    </source>
</evidence>
<proteinExistence type="predicted"/>
<comment type="caution">
    <text evidence="1">The sequence shown here is derived from an EMBL/GenBank/DDBJ whole genome shotgun (WGS) entry which is preliminary data.</text>
</comment>
<dbReference type="InterPro" id="IPR014543">
    <property type="entry name" value="UCP028291"/>
</dbReference>
<dbReference type="Pfam" id="PF09981">
    <property type="entry name" value="DUF2218"/>
    <property type="match status" value="1"/>
</dbReference>